<comment type="caution">
    <text evidence="1">The sequence shown here is derived from an EMBL/GenBank/DDBJ whole genome shotgun (WGS) entry which is preliminary data.</text>
</comment>
<dbReference type="EMBL" id="JACYXC010000001">
    <property type="protein sequence ID" value="MBH5335730.1"/>
    <property type="molecule type" value="Genomic_DNA"/>
</dbReference>
<proteinExistence type="predicted"/>
<evidence type="ECO:0000313" key="2">
    <source>
        <dbReference type="Proteomes" id="UP000807371"/>
    </source>
</evidence>
<dbReference type="Proteomes" id="UP000807371">
    <property type="component" value="Unassembled WGS sequence"/>
</dbReference>
<organism evidence="1 2">
    <name type="scientific">Streptomyces pactum</name>
    <dbReference type="NCBI Taxonomy" id="68249"/>
    <lineage>
        <taxon>Bacteria</taxon>
        <taxon>Bacillati</taxon>
        <taxon>Actinomycetota</taxon>
        <taxon>Actinomycetes</taxon>
        <taxon>Kitasatosporales</taxon>
        <taxon>Streptomycetaceae</taxon>
        <taxon>Streptomyces</taxon>
    </lineage>
</organism>
<gene>
    <name evidence="1" type="ORF">IHE55_13355</name>
</gene>
<keyword evidence="2" id="KW-1185">Reference proteome</keyword>
<name>A0ABS0NKL5_9ACTN</name>
<protein>
    <submittedName>
        <fullName evidence="1">Small secreted protein</fullName>
    </submittedName>
</protein>
<reference evidence="1 2" key="1">
    <citation type="submission" date="2020-09" db="EMBL/GenBank/DDBJ databases">
        <title>Biosynthesis of the nuclear factor of activated T cells inhibitor NFAT-133 and its congeners in Streptomyces pactum.</title>
        <authorList>
            <person name="Zhou W."/>
            <person name="Posri P."/>
            <person name="Abugrain M.E."/>
            <person name="Weisberg A.J."/>
            <person name="Chang J.H."/>
            <person name="Mahmud T."/>
        </authorList>
    </citation>
    <scope>NUCLEOTIDE SEQUENCE [LARGE SCALE GENOMIC DNA]</scope>
    <source>
        <strain evidence="1 2">ATCC 27456</strain>
    </source>
</reference>
<accession>A0ABS0NKL5</accession>
<evidence type="ECO:0000313" key="1">
    <source>
        <dbReference type="EMBL" id="MBH5335730.1"/>
    </source>
</evidence>
<sequence>MEGTCPVNKKLMAALSGGAALVLALSGCSDGDDGEKKVDAWAKEVCDAAQPQLKNILEASTAIEAVTDEQDPKKYQEASSTAYQKISDGYAALAKAVQKAGAPPVDGGEKSQTEAVKGLNAASQRYAALKTSVDELNTGDKGEFAQGLREIQEEPPKIVKAATTSMKNLQGGELGQAMAQQPGCQKVADSVSPAS</sequence>